<dbReference type="EMBL" id="JAGKQM010000013">
    <property type="protein sequence ID" value="KAH0891398.1"/>
    <property type="molecule type" value="Genomic_DNA"/>
</dbReference>
<proteinExistence type="predicted"/>
<feature type="region of interest" description="Disordered" evidence="1">
    <location>
        <begin position="118"/>
        <end position="144"/>
    </location>
</feature>
<name>A0ABQ8AGR8_BRANA</name>
<organism evidence="2 3">
    <name type="scientific">Brassica napus</name>
    <name type="common">Rape</name>
    <dbReference type="NCBI Taxonomy" id="3708"/>
    <lineage>
        <taxon>Eukaryota</taxon>
        <taxon>Viridiplantae</taxon>
        <taxon>Streptophyta</taxon>
        <taxon>Embryophyta</taxon>
        <taxon>Tracheophyta</taxon>
        <taxon>Spermatophyta</taxon>
        <taxon>Magnoliopsida</taxon>
        <taxon>eudicotyledons</taxon>
        <taxon>Gunneridae</taxon>
        <taxon>Pentapetalae</taxon>
        <taxon>rosids</taxon>
        <taxon>malvids</taxon>
        <taxon>Brassicales</taxon>
        <taxon>Brassicaceae</taxon>
        <taxon>Brassiceae</taxon>
        <taxon>Brassica</taxon>
    </lineage>
</organism>
<sequence length="144" mass="16405">SFSTINMTLGKVRFSVFPRMPGVPLTFPDARRLKGRDQILTNALRMPPRPARIKRHRHFDRIPKRASTRFRHLRNLYKDELPPPPLPEKQSLNLNASLTTVEGTRQITTAPGCELRLDADSEAANDPREPPKQPRPLRTKGPIS</sequence>
<protein>
    <submittedName>
        <fullName evidence="2">Uncharacterized protein</fullName>
    </submittedName>
</protein>
<gene>
    <name evidence="2" type="ORF">HID58_053827</name>
</gene>
<evidence type="ECO:0000256" key="1">
    <source>
        <dbReference type="SAM" id="MobiDB-lite"/>
    </source>
</evidence>
<feature type="compositionally biased region" description="Basic and acidic residues" evidence="1">
    <location>
        <begin position="118"/>
        <end position="132"/>
    </location>
</feature>
<feature type="non-terminal residue" evidence="2">
    <location>
        <position position="1"/>
    </location>
</feature>
<comment type="caution">
    <text evidence="2">The sequence shown here is derived from an EMBL/GenBank/DDBJ whole genome shotgun (WGS) entry which is preliminary data.</text>
</comment>
<dbReference type="Proteomes" id="UP000824890">
    <property type="component" value="Unassembled WGS sequence"/>
</dbReference>
<accession>A0ABQ8AGR8</accession>
<keyword evidence="3" id="KW-1185">Reference proteome</keyword>
<evidence type="ECO:0000313" key="3">
    <source>
        <dbReference type="Proteomes" id="UP000824890"/>
    </source>
</evidence>
<reference evidence="2 3" key="1">
    <citation type="submission" date="2021-05" db="EMBL/GenBank/DDBJ databases">
        <title>Genome Assembly of Synthetic Allotetraploid Brassica napus Reveals Homoeologous Exchanges between Subgenomes.</title>
        <authorList>
            <person name="Davis J.T."/>
        </authorList>
    </citation>
    <scope>NUCLEOTIDE SEQUENCE [LARGE SCALE GENOMIC DNA]</scope>
    <source>
        <strain evidence="3">cv. Da-Ae</strain>
        <tissue evidence="2">Seedling</tissue>
    </source>
</reference>
<evidence type="ECO:0000313" key="2">
    <source>
        <dbReference type="EMBL" id="KAH0891398.1"/>
    </source>
</evidence>